<feature type="transmembrane region" description="Helical" evidence="11">
    <location>
        <begin position="477"/>
        <end position="497"/>
    </location>
</feature>
<keyword evidence="4 11" id="KW-0812">Transmembrane</keyword>
<dbReference type="Gene3D" id="3.40.50.620">
    <property type="entry name" value="HUPs"/>
    <property type="match status" value="1"/>
</dbReference>
<keyword evidence="9" id="KW-0902">Two-component regulatory system</keyword>
<evidence type="ECO:0000256" key="3">
    <source>
        <dbReference type="ARBA" id="ARBA00022679"/>
    </source>
</evidence>
<dbReference type="Pfam" id="PF13493">
    <property type="entry name" value="DUF4118"/>
    <property type="match status" value="1"/>
</dbReference>
<dbReference type="GO" id="GO:0005737">
    <property type="term" value="C:cytoplasm"/>
    <property type="evidence" value="ECO:0007669"/>
    <property type="project" value="UniProtKB-ARBA"/>
</dbReference>
<dbReference type="InterPro" id="IPR025201">
    <property type="entry name" value="KdpD_TM"/>
</dbReference>
<dbReference type="InterPro" id="IPR003852">
    <property type="entry name" value="Sig_transdc_His_kinase_KdpD_N"/>
</dbReference>
<evidence type="ECO:0000256" key="1">
    <source>
        <dbReference type="ARBA" id="ARBA00004141"/>
    </source>
</evidence>
<protein>
    <submittedName>
        <fullName evidence="14">DUF4118 domain-containing protein</fullName>
    </submittedName>
    <submittedName>
        <fullName evidence="15">Sensor histidine kinase KdpD</fullName>
    </submittedName>
</protein>
<dbReference type="GO" id="GO:0005886">
    <property type="term" value="C:plasma membrane"/>
    <property type="evidence" value="ECO:0007669"/>
    <property type="project" value="TreeGrafter"/>
</dbReference>
<evidence type="ECO:0000256" key="5">
    <source>
        <dbReference type="ARBA" id="ARBA00022741"/>
    </source>
</evidence>
<organism evidence="14 17">
    <name type="scientific">Enterocloster aldenensis</name>
    <dbReference type="NCBI Taxonomy" id="358742"/>
    <lineage>
        <taxon>Bacteria</taxon>
        <taxon>Bacillati</taxon>
        <taxon>Bacillota</taxon>
        <taxon>Clostridia</taxon>
        <taxon>Lachnospirales</taxon>
        <taxon>Lachnospiraceae</taxon>
        <taxon>Enterocloster</taxon>
    </lineage>
</organism>
<reference evidence="15 16" key="1">
    <citation type="journal article" date="2020" name="Cell Host Microbe">
        <title>Functional and Genomic Variation between Human-Derived Isolates of Lachnospiraceae Reveals Inter- and Intra-Species Diversity.</title>
        <authorList>
            <person name="Sorbara M.T."/>
            <person name="Littmann E.R."/>
            <person name="Fontana E."/>
            <person name="Moody T.U."/>
            <person name="Kohout C.E."/>
            <person name="Gjonbalaj M."/>
            <person name="Eaton V."/>
            <person name="Seok R."/>
            <person name="Leiner I.M."/>
            <person name="Pamer E.G."/>
        </authorList>
    </citation>
    <scope>NUCLEOTIDE SEQUENCE [LARGE SCALE GENOMIC DNA]</scope>
    <source>
        <strain evidence="15 16">MSK.1.17</strain>
    </source>
</reference>
<evidence type="ECO:0000256" key="8">
    <source>
        <dbReference type="ARBA" id="ARBA00022989"/>
    </source>
</evidence>
<dbReference type="PANTHER" id="PTHR45569">
    <property type="entry name" value="SENSOR PROTEIN KDPD"/>
    <property type="match status" value="1"/>
</dbReference>
<dbReference type="Proteomes" id="UP000669239">
    <property type="component" value="Unassembled WGS sequence"/>
</dbReference>
<feature type="domain" description="Signal transduction histidine kinase osmosensitive K+ channel sensor N-terminal" evidence="12">
    <location>
        <begin position="27"/>
        <end position="235"/>
    </location>
</feature>
<dbReference type="InterPro" id="IPR038318">
    <property type="entry name" value="KdpD_sf"/>
</dbReference>
<dbReference type="GO" id="GO:0005524">
    <property type="term" value="F:ATP binding"/>
    <property type="evidence" value="ECO:0007669"/>
    <property type="project" value="UniProtKB-KW"/>
</dbReference>
<dbReference type="FunFam" id="3.40.50.300:FF:000483">
    <property type="entry name" value="Sensor histidine kinase KdpD"/>
    <property type="match status" value="1"/>
</dbReference>
<keyword evidence="5" id="KW-0547">Nucleotide-binding</keyword>
<dbReference type="InterPro" id="IPR014729">
    <property type="entry name" value="Rossmann-like_a/b/a_fold"/>
</dbReference>
<dbReference type="AlphaFoldDB" id="A0AAW5BLT8"/>
<evidence type="ECO:0000313" key="16">
    <source>
        <dbReference type="Proteomes" id="UP000669239"/>
    </source>
</evidence>
<evidence type="ECO:0000313" key="15">
    <source>
        <dbReference type="EMBL" id="NSJ50055.1"/>
    </source>
</evidence>
<keyword evidence="16" id="KW-1185">Reference proteome</keyword>
<evidence type="ECO:0000256" key="2">
    <source>
        <dbReference type="ARBA" id="ARBA00022553"/>
    </source>
</evidence>
<keyword evidence="8 11" id="KW-1133">Transmembrane helix</keyword>
<evidence type="ECO:0000256" key="11">
    <source>
        <dbReference type="SAM" id="Phobius"/>
    </source>
</evidence>
<keyword evidence="2" id="KW-0597">Phosphoprotein</keyword>
<evidence type="ECO:0000256" key="7">
    <source>
        <dbReference type="ARBA" id="ARBA00022840"/>
    </source>
</evidence>
<accession>A0AAW5BLT8</accession>
<keyword evidence="6 15" id="KW-0418">Kinase</keyword>
<evidence type="ECO:0000259" key="12">
    <source>
        <dbReference type="Pfam" id="PF02702"/>
    </source>
</evidence>
<evidence type="ECO:0000313" key="14">
    <source>
        <dbReference type="EMBL" id="MCG4743839.1"/>
    </source>
</evidence>
<comment type="subcellular location">
    <subcellularLocation>
        <location evidence="1">Membrane</location>
        <topology evidence="1">Multi-pass membrane protein</topology>
    </subcellularLocation>
</comment>
<dbReference type="Gene3D" id="3.40.50.300">
    <property type="entry name" value="P-loop containing nucleotide triphosphate hydrolases"/>
    <property type="match status" value="1"/>
</dbReference>
<reference evidence="15" key="2">
    <citation type="submission" date="2020-02" db="EMBL/GenBank/DDBJ databases">
        <authorList>
            <person name="Littmann E."/>
            <person name="Sorbara M."/>
        </authorList>
    </citation>
    <scope>NUCLEOTIDE SEQUENCE</scope>
    <source>
        <strain evidence="15">MSK.1.17</strain>
    </source>
</reference>
<dbReference type="Pfam" id="PF02702">
    <property type="entry name" value="KdpD"/>
    <property type="match status" value="1"/>
</dbReference>
<name>A0AAW5BLT8_9FIRM</name>
<dbReference type="CDD" id="cd01987">
    <property type="entry name" value="USP_KdpD-like"/>
    <property type="match status" value="1"/>
</dbReference>
<evidence type="ECO:0000256" key="9">
    <source>
        <dbReference type="ARBA" id="ARBA00023012"/>
    </source>
</evidence>
<keyword evidence="3" id="KW-0808">Transferase</keyword>
<comment type="caution">
    <text evidence="14">The sequence shown here is derived from an EMBL/GenBank/DDBJ whole genome shotgun (WGS) entry which is preliminary data.</text>
</comment>
<dbReference type="Gene3D" id="3.30.450.40">
    <property type="match status" value="1"/>
</dbReference>
<dbReference type="Gene3D" id="1.20.120.620">
    <property type="entry name" value="Backbone structure of the membrane domain of e. Coli histidine kinase receptor kdpd"/>
    <property type="match status" value="1"/>
</dbReference>
<dbReference type="PANTHER" id="PTHR45569:SF1">
    <property type="entry name" value="SENSOR PROTEIN KDPD"/>
    <property type="match status" value="1"/>
</dbReference>
<feature type="transmembrane region" description="Helical" evidence="11">
    <location>
        <begin position="447"/>
        <end position="465"/>
    </location>
</feature>
<evidence type="ECO:0000256" key="10">
    <source>
        <dbReference type="ARBA" id="ARBA00023136"/>
    </source>
</evidence>
<proteinExistence type="predicted"/>
<dbReference type="EMBL" id="JAAITT010000021">
    <property type="protein sequence ID" value="NSJ50055.1"/>
    <property type="molecule type" value="Genomic_DNA"/>
</dbReference>
<dbReference type="EMBL" id="JAKNGE010000001">
    <property type="protein sequence ID" value="MCG4743839.1"/>
    <property type="molecule type" value="Genomic_DNA"/>
</dbReference>
<dbReference type="SUPFAM" id="SSF52402">
    <property type="entry name" value="Adenine nucleotide alpha hydrolases-like"/>
    <property type="match status" value="1"/>
</dbReference>
<evidence type="ECO:0000256" key="4">
    <source>
        <dbReference type="ARBA" id="ARBA00022692"/>
    </source>
</evidence>
<evidence type="ECO:0000259" key="13">
    <source>
        <dbReference type="Pfam" id="PF13493"/>
    </source>
</evidence>
<dbReference type="InterPro" id="IPR027417">
    <property type="entry name" value="P-loop_NTPase"/>
</dbReference>
<keyword evidence="7" id="KW-0067">ATP-binding</keyword>
<dbReference type="InterPro" id="IPR052023">
    <property type="entry name" value="Histidine_kinase_KdpD"/>
</dbReference>
<dbReference type="GO" id="GO:0000155">
    <property type="term" value="F:phosphorelay sensor kinase activity"/>
    <property type="evidence" value="ECO:0007669"/>
    <property type="project" value="InterPro"/>
</dbReference>
<dbReference type="Proteomes" id="UP001299608">
    <property type="component" value="Unassembled WGS sequence"/>
</dbReference>
<feature type="domain" description="Sensor protein KdpD transmembrane" evidence="13">
    <location>
        <begin position="405"/>
        <end position="505"/>
    </location>
</feature>
<gene>
    <name evidence="15" type="ORF">G5B36_15295</name>
    <name evidence="14" type="ORF">L0N08_00260</name>
</gene>
<sequence>MDKKWDGRPDPELLLRQNFPEGESDGKGKLKIFFGYAAGVGKTYAMLDAARQEKEAGRDVVAGYIEPHDRPDTMALLDGLEFLPPRTVGYKGIVLREFDLDAALIRRPDLILVDELAHTNAQGSRHRKRCQDVTELLDAGINVYTTVNVQHLESLHDIVASITHVRVSERIPDSVFDNASQVELVDISPEELRQRLEEGKIYHKNQADKAKISFFTLENLSALREIALRRTADRVNREVIRERDAAGKEYFTNEHVLVCLSPSPTNAKVIRTAARMAGAFHADFTAVLVETEHLKREHSKISRSMEANISLAKQFRANVITLYGDDIVEQVASYARQNGISKIVIGRSVRKRHILYMRPTIIDRLIKAVPNMDVYVIPDATAEERRYKVSTDQKRKVWADVFKTGAVMAFCTVCSLVLDYYGLGVINAAMIYMMGTMLVAYMTRAGWCGLLASVLSVLLFNYFFTDPRLTFQADASIYPFTFAAMLVCALVTSSLAARLKREAAKGESESRYMQILFDINRNLRKGSTGEEILDICGRLVRTLLKRNIVIYDTRNGKMDQMKIYPASESEDSARLTGLFKSPDEMAVAAWVRKNRHKAGATTDTLPGARARYTPVYKNDKVYAVIGVELEGGDMINPNDKNVLNIIAEETSYRLGDMGHR</sequence>
<dbReference type="RefSeq" id="WP_165642327.1">
    <property type="nucleotide sequence ID" value="NZ_JAAITT010000021.1"/>
</dbReference>
<evidence type="ECO:0000313" key="17">
    <source>
        <dbReference type="Proteomes" id="UP001299608"/>
    </source>
</evidence>
<dbReference type="InterPro" id="IPR029016">
    <property type="entry name" value="GAF-like_dom_sf"/>
</dbReference>
<evidence type="ECO:0000256" key="6">
    <source>
        <dbReference type="ARBA" id="ARBA00022777"/>
    </source>
</evidence>
<reference evidence="14" key="3">
    <citation type="submission" date="2022-01" db="EMBL/GenBank/DDBJ databases">
        <title>Collection of gut derived symbiotic bacterial strains cultured from healthy donors.</title>
        <authorList>
            <person name="Lin H."/>
            <person name="Kohout C."/>
            <person name="Waligurski E."/>
            <person name="Pamer E.G."/>
        </authorList>
    </citation>
    <scope>NUCLEOTIDE SEQUENCE</scope>
    <source>
        <strain evidence="14">DFI.6.55</strain>
    </source>
</reference>
<keyword evidence="10 11" id="KW-0472">Membrane</keyword>